<sequence>MTKVIRNITMLGMIVILTACGSTTRVAKDVLITSEPAGATIFLDGDKMGETPLKVKTFFTWNQDELYNSLLRRVVQVKKEGYESQTRDLYPIDMPTLHFLLNRENPGGGKP</sequence>
<gene>
    <name evidence="2" type="ORF">JN12_02273</name>
</gene>
<dbReference type="Proteomes" id="UP000319449">
    <property type="component" value="Unassembled WGS sequence"/>
</dbReference>
<dbReference type="AlphaFoldDB" id="A0A562VMM6"/>
<accession>A0A562VMM6</accession>
<dbReference type="InterPro" id="IPR013229">
    <property type="entry name" value="PEGA"/>
</dbReference>
<protein>
    <submittedName>
        <fullName evidence="2">PEGA domain-containing protein</fullName>
    </submittedName>
</protein>
<evidence type="ECO:0000259" key="1">
    <source>
        <dbReference type="Pfam" id="PF08308"/>
    </source>
</evidence>
<organism evidence="2 3">
    <name type="scientific">Geobacter argillaceus</name>
    <dbReference type="NCBI Taxonomy" id="345631"/>
    <lineage>
        <taxon>Bacteria</taxon>
        <taxon>Pseudomonadati</taxon>
        <taxon>Thermodesulfobacteriota</taxon>
        <taxon>Desulfuromonadia</taxon>
        <taxon>Geobacterales</taxon>
        <taxon>Geobacteraceae</taxon>
        <taxon>Geobacter</taxon>
    </lineage>
</organism>
<dbReference type="OrthoDB" id="5510840at2"/>
<proteinExistence type="predicted"/>
<evidence type="ECO:0000313" key="3">
    <source>
        <dbReference type="Proteomes" id="UP000319449"/>
    </source>
</evidence>
<feature type="domain" description="PEGA" evidence="1">
    <location>
        <begin position="29"/>
        <end position="56"/>
    </location>
</feature>
<dbReference type="RefSeq" id="WP_145022800.1">
    <property type="nucleotide sequence ID" value="NZ_VLLN01000012.1"/>
</dbReference>
<comment type="caution">
    <text evidence="2">The sequence shown here is derived from an EMBL/GenBank/DDBJ whole genome shotgun (WGS) entry which is preliminary data.</text>
</comment>
<reference evidence="2 3" key="1">
    <citation type="submission" date="2019-07" db="EMBL/GenBank/DDBJ databases">
        <title>Genomic Encyclopedia of Archaeal and Bacterial Type Strains, Phase II (KMG-II): from individual species to whole genera.</title>
        <authorList>
            <person name="Goeker M."/>
        </authorList>
    </citation>
    <scope>NUCLEOTIDE SEQUENCE [LARGE SCALE GENOMIC DNA]</scope>
    <source>
        <strain evidence="2 3">ATCC BAA-1139</strain>
    </source>
</reference>
<dbReference type="EMBL" id="VLLN01000012">
    <property type="protein sequence ID" value="TWJ19052.1"/>
    <property type="molecule type" value="Genomic_DNA"/>
</dbReference>
<name>A0A562VMM6_9BACT</name>
<dbReference type="Pfam" id="PF08308">
    <property type="entry name" value="PEGA"/>
    <property type="match status" value="1"/>
</dbReference>
<keyword evidence="3" id="KW-1185">Reference proteome</keyword>
<evidence type="ECO:0000313" key="2">
    <source>
        <dbReference type="EMBL" id="TWJ19052.1"/>
    </source>
</evidence>
<dbReference type="PROSITE" id="PS51257">
    <property type="entry name" value="PROKAR_LIPOPROTEIN"/>
    <property type="match status" value="1"/>
</dbReference>